<feature type="short sequence motif" description="'KMSKS' region" evidence="10">
    <location>
        <begin position="264"/>
        <end position="268"/>
    </location>
</feature>
<evidence type="ECO:0000256" key="1">
    <source>
        <dbReference type="ARBA" id="ARBA00005594"/>
    </source>
</evidence>
<dbReference type="Gene3D" id="1.20.120.1910">
    <property type="entry name" value="Cysteine-tRNA ligase, C-terminal anti-codon recognition domain"/>
    <property type="match status" value="1"/>
</dbReference>
<gene>
    <name evidence="10" type="primary">cysS</name>
    <name evidence="12" type="ordered locus">Aboo_0429</name>
</gene>
<keyword evidence="13" id="KW-1185">Reference proteome</keyword>
<proteinExistence type="inferred from homology"/>
<evidence type="ECO:0000256" key="9">
    <source>
        <dbReference type="ARBA" id="ARBA00047398"/>
    </source>
</evidence>
<keyword evidence="2 10" id="KW-0436">Ligase</keyword>
<dbReference type="SUPFAM" id="SSF52374">
    <property type="entry name" value="Nucleotidylyl transferase"/>
    <property type="match status" value="1"/>
</dbReference>
<evidence type="ECO:0000256" key="3">
    <source>
        <dbReference type="ARBA" id="ARBA00022723"/>
    </source>
</evidence>
<dbReference type="GeneID" id="8827372"/>
<evidence type="ECO:0000256" key="2">
    <source>
        <dbReference type="ARBA" id="ARBA00022598"/>
    </source>
</evidence>
<dbReference type="GO" id="GO:0005524">
    <property type="term" value="F:ATP binding"/>
    <property type="evidence" value="ECO:0007669"/>
    <property type="project" value="UniProtKB-UniRule"/>
</dbReference>
<evidence type="ECO:0000256" key="6">
    <source>
        <dbReference type="ARBA" id="ARBA00022840"/>
    </source>
</evidence>
<keyword evidence="4 10" id="KW-0547">Nucleotide-binding</keyword>
<dbReference type="InterPro" id="IPR014729">
    <property type="entry name" value="Rossmann-like_a/b/a_fold"/>
</dbReference>
<dbReference type="CDD" id="cd00672">
    <property type="entry name" value="CysRS_core"/>
    <property type="match status" value="1"/>
</dbReference>
<keyword evidence="7 10" id="KW-0648">Protein biosynthesis</keyword>
<dbReference type="HAMAP" id="MF_00041">
    <property type="entry name" value="Cys_tRNA_synth"/>
    <property type="match status" value="1"/>
</dbReference>
<feature type="binding site" evidence="10">
    <location>
        <position position="27"/>
    </location>
    <ligand>
        <name>Zn(2+)</name>
        <dbReference type="ChEBI" id="CHEBI:29105"/>
    </ligand>
</feature>
<evidence type="ECO:0000256" key="4">
    <source>
        <dbReference type="ARBA" id="ARBA00022741"/>
    </source>
</evidence>
<keyword evidence="5 10" id="KW-0862">Zinc</keyword>
<evidence type="ECO:0000256" key="8">
    <source>
        <dbReference type="ARBA" id="ARBA00023146"/>
    </source>
</evidence>
<dbReference type="EMBL" id="CP001941">
    <property type="protein sequence ID" value="ADD08240.1"/>
    <property type="molecule type" value="Genomic_DNA"/>
</dbReference>
<dbReference type="HOGENOM" id="CLU_013528_0_1_2"/>
<dbReference type="PRINTS" id="PR00983">
    <property type="entry name" value="TRNASYNTHCYS"/>
</dbReference>
<comment type="subcellular location">
    <subcellularLocation>
        <location evidence="10">Cytoplasm</location>
    </subcellularLocation>
</comment>
<dbReference type="EC" id="6.1.1.16" evidence="10"/>
<keyword evidence="3 10" id="KW-0479">Metal-binding</keyword>
<evidence type="ECO:0000256" key="7">
    <source>
        <dbReference type="ARBA" id="ARBA00022917"/>
    </source>
</evidence>
<dbReference type="GO" id="GO:0006423">
    <property type="term" value="P:cysteinyl-tRNA aminoacylation"/>
    <property type="evidence" value="ECO:0007669"/>
    <property type="project" value="UniProtKB-UniRule"/>
</dbReference>
<evidence type="ECO:0000256" key="10">
    <source>
        <dbReference type="HAMAP-Rule" id="MF_00041"/>
    </source>
</evidence>
<keyword evidence="6 10" id="KW-0067">ATP-binding</keyword>
<dbReference type="InterPro" id="IPR015803">
    <property type="entry name" value="Cys-tRNA-ligase"/>
</dbReference>
<dbReference type="KEGG" id="abi:Aboo_0429"/>
<comment type="catalytic activity">
    <reaction evidence="9 10">
        <text>tRNA(Cys) + L-cysteine + ATP = L-cysteinyl-tRNA(Cys) + AMP + diphosphate</text>
        <dbReference type="Rhea" id="RHEA:17773"/>
        <dbReference type="Rhea" id="RHEA-COMP:9661"/>
        <dbReference type="Rhea" id="RHEA-COMP:9679"/>
        <dbReference type="ChEBI" id="CHEBI:30616"/>
        <dbReference type="ChEBI" id="CHEBI:33019"/>
        <dbReference type="ChEBI" id="CHEBI:35235"/>
        <dbReference type="ChEBI" id="CHEBI:78442"/>
        <dbReference type="ChEBI" id="CHEBI:78517"/>
        <dbReference type="ChEBI" id="CHEBI:456215"/>
        <dbReference type="EC" id="6.1.1.16"/>
    </reaction>
</comment>
<dbReference type="SUPFAM" id="SSF47323">
    <property type="entry name" value="Anticodon-binding domain of a subclass of class I aminoacyl-tRNA synthetases"/>
    <property type="match status" value="1"/>
</dbReference>
<feature type="binding site" evidence="10">
    <location>
        <position position="232"/>
    </location>
    <ligand>
        <name>Zn(2+)</name>
        <dbReference type="ChEBI" id="CHEBI:29105"/>
    </ligand>
</feature>
<comment type="similarity">
    <text evidence="1 10">Belongs to the class-I aminoacyl-tRNA synthetase family.</text>
</comment>
<dbReference type="GO" id="GO:0004817">
    <property type="term" value="F:cysteine-tRNA ligase activity"/>
    <property type="evidence" value="ECO:0007669"/>
    <property type="project" value="UniProtKB-UniRule"/>
</dbReference>
<accession>B5IAB9</accession>
<dbReference type="Pfam" id="PF01406">
    <property type="entry name" value="tRNA-synt_1e"/>
    <property type="match status" value="1"/>
</dbReference>
<dbReference type="PANTHER" id="PTHR10890:SF3">
    <property type="entry name" value="CYSTEINE--TRNA LIGASE, CYTOPLASMIC"/>
    <property type="match status" value="1"/>
</dbReference>
<evidence type="ECO:0000256" key="5">
    <source>
        <dbReference type="ARBA" id="ARBA00022833"/>
    </source>
</evidence>
<evidence type="ECO:0000313" key="12">
    <source>
        <dbReference type="EMBL" id="ADD08240.1"/>
    </source>
</evidence>
<dbReference type="InterPro" id="IPR009080">
    <property type="entry name" value="tRNAsynth_Ia_anticodon-bd"/>
</dbReference>
<protein>
    <recommendedName>
        <fullName evidence="10">Cysteine--tRNA ligase</fullName>
        <ecNumber evidence="10">6.1.1.16</ecNumber>
    </recommendedName>
    <alternativeName>
        <fullName evidence="10">Cysteinyl-tRNA synthetase</fullName>
        <shortName evidence="10">CysRS</shortName>
    </alternativeName>
</protein>
<dbReference type="eggNOG" id="arCOG00486">
    <property type="taxonomic scope" value="Archaea"/>
</dbReference>
<feature type="short sequence motif" description="'HIGH' region" evidence="10">
    <location>
        <begin position="29"/>
        <end position="39"/>
    </location>
</feature>
<feature type="binding site" evidence="10">
    <location>
        <position position="207"/>
    </location>
    <ligand>
        <name>Zn(2+)</name>
        <dbReference type="ChEBI" id="CHEBI:29105"/>
    </ligand>
</feature>
<dbReference type="GO" id="GO:0005737">
    <property type="term" value="C:cytoplasm"/>
    <property type="evidence" value="ECO:0007669"/>
    <property type="project" value="UniProtKB-SubCell"/>
</dbReference>
<evidence type="ECO:0000259" key="11">
    <source>
        <dbReference type="Pfam" id="PF01406"/>
    </source>
</evidence>
<dbReference type="OrthoDB" id="9445at2157"/>
<keyword evidence="10" id="KW-0963">Cytoplasm</keyword>
<dbReference type="InterPro" id="IPR024909">
    <property type="entry name" value="Cys-tRNA/MSH_ligase"/>
</dbReference>
<sequence>MKIYDTLSGEKKEFVPVHEGRVGIYVCGPTTYDYAHIGHARPAILFDIFRRFLEYMGYDVILISNITDVDDKIINKANELGKDPIEMAHYYAREYLKDMDALRVRRANIIPKATRHIEEIINLIKTLVDKGYAYESGGDVYFSVKKFKDYGKLSHRKIEDMLAGARVEVNEKKRDPLDFALWKASKPGEPSWQSPWGSGRPGWHIECSAMSMNYLGPTLDIHGGGADLIFPHHENEIAQSEAATGKPFSKYWMHVGLVRFEKEKMSKSIGNVFLIKDFLKKYPAEVLRLMYLNSHYRKPYDFSEKNIEEALPLLEKIWSTYQILKNSAMQEEPSEEVIEEIDSVRKKIIAALEDDFNTREAMKEYLSFINFARELKGGDALAALNFLKEMDEIFDILPRGDNEGKESELIELLLNVRNEERKRKNYEIADYIRDELEKIGIKIEDTKEGTKWYKV</sequence>
<dbReference type="NCBIfam" id="TIGR00435">
    <property type="entry name" value="cysS"/>
    <property type="match status" value="1"/>
</dbReference>
<keyword evidence="8 10" id="KW-0030">Aminoacyl-tRNA synthetase</keyword>
<reference evidence="12" key="1">
    <citation type="submission" date="2010-02" db="EMBL/GenBank/DDBJ databases">
        <title>Complete sequence of Aciduliprofundum boonei T469.</title>
        <authorList>
            <consortium name="US DOE Joint Genome Institute"/>
            <person name="Lucas S."/>
            <person name="Copeland A."/>
            <person name="Lapidus A."/>
            <person name="Cheng J.-F."/>
            <person name="Bruce D."/>
            <person name="Goodwin L."/>
            <person name="Pitluck S."/>
            <person name="Saunders E."/>
            <person name="Detter J.C."/>
            <person name="Han C."/>
            <person name="Tapia R."/>
            <person name="Land M."/>
            <person name="Hauser L."/>
            <person name="Kyrpides N."/>
            <person name="Mikhailova N."/>
            <person name="Flores G."/>
            <person name="Reysenbach A.-L."/>
            <person name="Woyke T."/>
        </authorList>
    </citation>
    <scope>NUCLEOTIDE SEQUENCE</scope>
    <source>
        <strain evidence="12">T469</strain>
    </source>
</reference>
<dbReference type="PANTHER" id="PTHR10890">
    <property type="entry name" value="CYSTEINYL-TRNA SYNTHETASE"/>
    <property type="match status" value="1"/>
</dbReference>
<dbReference type="FunFam" id="3.40.50.620:FF:000009">
    <property type="entry name" value="Cysteine--tRNA ligase"/>
    <property type="match status" value="1"/>
</dbReference>
<organism evidence="12 13">
    <name type="scientific">Aciduliprofundum boonei (strain DSM 19572 / T469)</name>
    <dbReference type="NCBI Taxonomy" id="439481"/>
    <lineage>
        <taxon>Archaea</taxon>
        <taxon>Methanobacteriati</taxon>
        <taxon>Thermoplasmatota</taxon>
        <taxon>DHVE2 group</taxon>
        <taxon>Candidatus Aciduliprofundum</taxon>
    </lineage>
</organism>
<feature type="domain" description="tRNA synthetases class I catalytic" evidence="11">
    <location>
        <begin position="14"/>
        <end position="310"/>
    </location>
</feature>
<dbReference type="Gene3D" id="3.40.50.620">
    <property type="entry name" value="HUPs"/>
    <property type="match status" value="1"/>
</dbReference>
<name>B5IAB9_ACIB4</name>
<feature type="binding site" evidence="10">
    <location>
        <position position="267"/>
    </location>
    <ligand>
        <name>ATP</name>
        <dbReference type="ChEBI" id="CHEBI:30616"/>
    </ligand>
</feature>
<dbReference type="GO" id="GO:0008270">
    <property type="term" value="F:zinc ion binding"/>
    <property type="evidence" value="ECO:0007669"/>
    <property type="project" value="UniProtKB-UniRule"/>
</dbReference>
<evidence type="ECO:0000313" key="13">
    <source>
        <dbReference type="Proteomes" id="UP000001400"/>
    </source>
</evidence>
<dbReference type="RefSeq" id="WP_008082705.1">
    <property type="nucleotide sequence ID" value="NC_013926.1"/>
</dbReference>
<dbReference type="STRING" id="439481.Aboo_0429"/>
<comment type="cofactor">
    <cofactor evidence="10">
        <name>Zn(2+)</name>
        <dbReference type="ChEBI" id="CHEBI:29105"/>
    </cofactor>
    <text evidence="10">Binds 1 zinc ion per subunit.</text>
</comment>
<dbReference type="AlphaFoldDB" id="B5IAB9"/>
<dbReference type="InterPro" id="IPR032678">
    <property type="entry name" value="tRNA-synt_1_cat_dom"/>
</dbReference>
<feature type="binding site" evidence="10">
    <location>
        <position position="236"/>
    </location>
    <ligand>
        <name>Zn(2+)</name>
        <dbReference type="ChEBI" id="CHEBI:29105"/>
    </ligand>
</feature>
<dbReference type="Proteomes" id="UP000001400">
    <property type="component" value="Chromosome"/>
</dbReference>